<dbReference type="Proteomes" id="UP001458946">
    <property type="component" value="Unassembled WGS sequence"/>
</dbReference>
<comment type="caution">
    <text evidence="2">The sequence shown here is derived from an EMBL/GenBank/DDBJ whole genome shotgun (WGS) entry which is preliminary data.</text>
</comment>
<proteinExistence type="predicted"/>
<protein>
    <submittedName>
        <fullName evidence="2">Uncharacterized protein</fullName>
    </submittedName>
</protein>
<accession>A0ABP9VD31</accession>
<evidence type="ECO:0000313" key="3">
    <source>
        <dbReference type="Proteomes" id="UP001458946"/>
    </source>
</evidence>
<sequence>MFRPLLALTLLGPLLTLWPAHAQAEAPRGTVSGGFYRAAPSQTGAVPPLAPPEATIDPVSPTAALRTPRGSLALLERWQLRLLEIRKPSSHQRVLVLSVRGLDGQVQAAPNPSTLHIRVLDAHGRALPIQQVVAGSGGKFTLVITVWLSRDFSGKASPQTPATLGSLLVYTKNSGVRWALK</sequence>
<dbReference type="RefSeq" id="WP_353543121.1">
    <property type="nucleotide sequence ID" value="NZ_BAABRN010000039.1"/>
</dbReference>
<dbReference type="EMBL" id="BAABRN010000039">
    <property type="protein sequence ID" value="GAA5503149.1"/>
    <property type="molecule type" value="Genomic_DNA"/>
</dbReference>
<feature type="chain" id="PRO_5046338520" evidence="1">
    <location>
        <begin position="23"/>
        <end position="181"/>
    </location>
</feature>
<reference evidence="2 3" key="1">
    <citation type="submission" date="2024-02" db="EMBL/GenBank/DDBJ databases">
        <title>Deinococcus xinjiangensis NBRC 107630.</title>
        <authorList>
            <person name="Ichikawa N."/>
            <person name="Katano-Makiyama Y."/>
            <person name="Hidaka K."/>
        </authorList>
    </citation>
    <scope>NUCLEOTIDE SEQUENCE [LARGE SCALE GENOMIC DNA]</scope>
    <source>
        <strain evidence="2 3">NBRC 107630</strain>
    </source>
</reference>
<organism evidence="2 3">
    <name type="scientific">Deinococcus xinjiangensis</name>
    <dbReference type="NCBI Taxonomy" id="457454"/>
    <lineage>
        <taxon>Bacteria</taxon>
        <taxon>Thermotogati</taxon>
        <taxon>Deinococcota</taxon>
        <taxon>Deinococci</taxon>
        <taxon>Deinococcales</taxon>
        <taxon>Deinococcaceae</taxon>
        <taxon>Deinococcus</taxon>
    </lineage>
</organism>
<name>A0ABP9VD31_9DEIO</name>
<feature type="signal peptide" evidence="1">
    <location>
        <begin position="1"/>
        <end position="22"/>
    </location>
</feature>
<keyword evidence="3" id="KW-1185">Reference proteome</keyword>
<evidence type="ECO:0000313" key="2">
    <source>
        <dbReference type="EMBL" id="GAA5503149.1"/>
    </source>
</evidence>
<evidence type="ECO:0000256" key="1">
    <source>
        <dbReference type="SAM" id="SignalP"/>
    </source>
</evidence>
<gene>
    <name evidence="2" type="ORF">Dxin01_02898</name>
</gene>
<keyword evidence="1" id="KW-0732">Signal</keyword>